<proteinExistence type="predicted"/>
<dbReference type="OrthoDB" id="1683630at2"/>
<organism evidence="2 3">
    <name type="scientific">Lucifera butyrica</name>
    <dbReference type="NCBI Taxonomy" id="1351585"/>
    <lineage>
        <taxon>Bacteria</taxon>
        <taxon>Bacillati</taxon>
        <taxon>Bacillota</taxon>
        <taxon>Negativicutes</taxon>
        <taxon>Veillonellales</taxon>
        <taxon>Veillonellaceae</taxon>
        <taxon>Lucifera</taxon>
    </lineage>
</organism>
<dbReference type="AlphaFoldDB" id="A0A498R752"/>
<name>A0A498R752_9FIRM</name>
<evidence type="ECO:0000313" key="3">
    <source>
        <dbReference type="Proteomes" id="UP000277811"/>
    </source>
</evidence>
<dbReference type="EMBL" id="UPPP01000067">
    <property type="protein sequence ID" value="VBB06750.1"/>
    <property type="molecule type" value="Genomic_DNA"/>
</dbReference>
<evidence type="ECO:0000256" key="1">
    <source>
        <dbReference type="SAM" id="MobiDB-lite"/>
    </source>
</evidence>
<dbReference type="RefSeq" id="WP_122627697.1">
    <property type="nucleotide sequence ID" value="NZ_UPPP01000067.1"/>
</dbReference>
<feature type="region of interest" description="Disordered" evidence="1">
    <location>
        <begin position="54"/>
        <end position="85"/>
    </location>
</feature>
<accession>A0A498R752</accession>
<keyword evidence="3" id="KW-1185">Reference proteome</keyword>
<dbReference type="Proteomes" id="UP000277811">
    <property type="component" value="Unassembled WGS sequence"/>
</dbReference>
<sequence>MNSYDKMLKYVVEKFQAGVSPLQQIARNQETLISQNSQIIHLLHAISSGRQLVPEPATSDVTDSSAETAAVDEPAAGEETAAVKF</sequence>
<evidence type="ECO:0000313" key="2">
    <source>
        <dbReference type="EMBL" id="VBB06750.1"/>
    </source>
</evidence>
<reference evidence="2 3" key="1">
    <citation type="submission" date="2018-06" db="EMBL/GenBank/DDBJ databases">
        <authorList>
            <person name="Strepis N."/>
        </authorList>
    </citation>
    <scope>NUCLEOTIDE SEQUENCE [LARGE SCALE GENOMIC DNA]</scope>
    <source>
        <strain evidence="2">LUCI</strain>
    </source>
</reference>
<protein>
    <submittedName>
        <fullName evidence="2">Uncharacterized protein</fullName>
    </submittedName>
</protein>
<gene>
    <name evidence="2" type="ORF">LUCI_1986</name>
</gene>